<evidence type="ECO:0000313" key="2">
    <source>
        <dbReference type="Proteomes" id="UP001500582"/>
    </source>
</evidence>
<organism evidence="1 2">
    <name type="scientific">Mucilaginibacter gynuensis</name>
    <dbReference type="NCBI Taxonomy" id="1302236"/>
    <lineage>
        <taxon>Bacteria</taxon>
        <taxon>Pseudomonadati</taxon>
        <taxon>Bacteroidota</taxon>
        <taxon>Sphingobacteriia</taxon>
        <taxon>Sphingobacteriales</taxon>
        <taxon>Sphingobacteriaceae</taxon>
        <taxon>Mucilaginibacter</taxon>
    </lineage>
</organism>
<evidence type="ECO:0000313" key="1">
    <source>
        <dbReference type="EMBL" id="GAA4336908.1"/>
    </source>
</evidence>
<name>A0ABP8HBN7_9SPHI</name>
<comment type="caution">
    <text evidence="1">The sequence shown here is derived from an EMBL/GenBank/DDBJ whole genome shotgun (WGS) entry which is preliminary data.</text>
</comment>
<reference evidence="2" key="1">
    <citation type="journal article" date="2019" name="Int. J. Syst. Evol. Microbiol.">
        <title>The Global Catalogue of Microorganisms (GCM) 10K type strain sequencing project: providing services to taxonomists for standard genome sequencing and annotation.</title>
        <authorList>
            <consortium name="The Broad Institute Genomics Platform"/>
            <consortium name="The Broad Institute Genome Sequencing Center for Infectious Disease"/>
            <person name="Wu L."/>
            <person name="Ma J."/>
        </authorList>
    </citation>
    <scope>NUCLEOTIDE SEQUENCE [LARGE SCALE GENOMIC DNA]</scope>
    <source>
        <strain evidence="2">JCM 17705</strain>
    </source>
</reference>
<accession>A0ABP8HBN7</accession>
<keyword evidence="2" id="KW-1185">Reference proteome</keyword>
<proteinExistence type="predicted"/>
<dbReference type="EMBL" id="BAABFT010000018">
    <property type="protein sequence ID" value="GAA4336908.1"/>
    <property type="molecule type" value="Genomic_DNA"/>
</dbReference>
<dbReference type="RefSeq" id="WP_345213553.1">
    <property type="nucleotide sequence ID" value="NZ_BAABFT010000018.1"/>
</dbReference>
<protein>
    <submittedName>
        <fullName evidence="1">Uncharacterized protein</fullName>
    </submittedName>
</protein>
<dbReference type="Proteomes" id="UP001500582">
    <property type="component" value="Unassembled WGS sequence"/>
</dbReference>
<gene>
    <name evidence="1" type="ORF">GCM10023149_46070</name>
</gene>
<sequence>MKSDIENKDWLNEFSALKQVNTNNPFTVPLGYFENLEDRILSLKNLDGFNINKTNQGFSVPENYFSDLSANIESRIVISNALSVENTSFTVPEGYFDELSSNIQSRVNIEEAMSESDGFEIPAGYFDNLHEQITARIAVEEILDAEPEETFAVPTGYFDKLNAAILAKTVNAEQEVAEVKEIAEAKPAQRKGIVRRLFNPGVYKYAAAACVTVAIGLSFFIGSTGNHTATDGHTHSYLHTQLSNIPVSDIKSYLESSVDAGETQAGIRNASNTLNNEEILDYIDTDL</sequence>